<dbReference type="Pfam" id="PF20700">
    <property type="entry name" value="Mutator"/>
    <property type="match status" value="1"/>
</dbReference>
<evidence type="ECO:0000259" key="2">
    <source>
        <dbReference type="Pfam" id="PF20700"/>
    </source>
</evidence>
<keyword evidence="3" id="KW-0269">Exonuclease</keyword>
<dbReference type="InterPro" id="IPR049012">
    <property type="entry name" value="Mutator_transp_dom"/>
</dbReference>
<keyword evidence="3" id="KW-0378">Hydrolase</keyword>
<evidence type="ECO:0000259" key="1">
    <source>
        <dbReference type="Pfam" id="PF09588"/>
    </source>
</evidence>
<name>A0A2S2NEK7_SCHGA</name>
<evidence type="ECO:0000313" key="3">
    <source>
        <dbReference type="EMBL" id="MBY15623.1"/>
    </source>
</evidence>
<dbReference type="GO" id="GO:0006281">
    <property type="term" value="P:DNA repair"/>
    <property type="evidence" value="ECO:0007669"/>
    <property type="project" value="UniProtKB-ARBA"/>
</dbReference>
<sequence>MTGINALDCTNENIELHELSSVIETKVDESLLNVSNEIDGHRIVDVAHIFFQIQNIKHDGGFGCNFIDMTFMREVRSGFYSDFVFECKMCGIEKKISSTKNSPKNNWSINKAAVNSTIAVGIGYTQLSEFFAGLEVPSISANTYQFIQTNLQKEIQNTAWIEMKKAGEEEKKLALESGNVDKDGIPLITVVADGQWSKRSYSTRYDALSGVASIIGYKTKKVLFAGIRNRYCVTCERASHKNIDAPKHACFLNWKKGATSIEADAIAEGFEKSVEMHGVKYFKLIGDGDSSVTKRLNDILPYGHALRVEKIECRNHLLRNYSKKMMALSKRTEMPIDVRKKISENILRLRTDITCAIKYRKSQNVQLSQKISALRFDIINAPNHRLFNNHNKCSSYFCKEKKYPYKNANYYVDSKYKKISDEINIIVSRLSKSANSLIIDVDNNICEQFNSVINKFLGGKRINFTQKSSYTTRVQAAVISFNSKEYLRTLKKHVAQTSPGKIGKSFLKRTLDKRNLCQKRRRTIKKIPKISAKTSGRADKDYGNAEPLDNVRNINNADLIKEMDTFVKTLNEVNRTQIEIETRDQAASETWRLERLSRLTASNFGRICKMRLTTSCKNTIYSILYNSFNSKSVQYGRDMENKAKKHFELLYGIHVNACGLCIDKDYPYLAASPDGITDNNKVVEIKAPYAAKDTLNIHEAVESCKIKYCTIDNGKLKLKRTHEYFYQVQGQLHITQSDMCYFIIYTPQWVSVQEIYYDSDFWLTNMVDKLKTFYLQCLLPEIVDPLYKYRLMVSDIREPEKNVIKKSAKIKLF</sequence>
<proteinExistence type="predicted"/>
<dbReference type="SUPFAM" id="SSF52980">
    <property type="entry name" value="Restriction endonuclease-like"/>
    <property type="match status" value="1"/>
</dbReference>
<dbReference type="EMBL" id="GGMR01003004">
    <property type="protein sequence ID" value="MBY15623.1"/>
    <property type="molecule type" value="Transcribed_RNA"/>
</dbReference>
<organism evidence="3">
    <name type="scientific">Schizaphis graminum</name>
    <name type="common">Green bug aphid</name>
    <dbReference type="NCBI Taxonomy" id="13262"/>
    <lineage>
        <taxon>Eukaryota</taxon>
        <taxon>Metazoa</taxon>
        <taxon>Ecdysozoa</taxon>
        <taxon>Arthropoda</taxon>
        <taxon>Hexapoda</taxon>
        <taxon>Insecta</taxon>
        <taxon>Pterygota</taxon>
        <taxon>Neoptera</taxon>
        <taxon>Paraneoptera</taxon>
        <taxon>Hemiptera</taxon>
        <taxon>Sternorrhyncha</taxon>
        <taxon>Aphidomorpha</taxon>
        <taxon>Aphidoidea</taxon>
        <taxon>Aphididae</taxon>
        <taxon>Aphidini</taxon>
        <taxon>Schizaphis</taxon>
    </lineage>
</organism>
<dbReference type="InterPro" id="IPR051703">
    <property type="entry name" value="NF-kappa-B_Signaling_Reg"/>
</dbReference>
<dbReference type="CDD" id="cd22343">
    <property type="entry name" value="PDDEXK_lambda_exonuclease-like"/>
    <property type="match status" value="1"/>
</dbReference>
<reference evidence="3" key="1">
    <citation type="submission" date="2018-04" db="EMBL/GenBank/DDBJ databases">
        <title>Transcriptome of Schizaphis graminum biotype I.</title>
        <authorList>
            <person name="Scully E.D."/>
            <person name="Geib S.M."/>
            <person name="Palmer N.A."/>
            <person name="Koch K."/>
            <person name="Bradshaw J."/>
            <person name="Heng-Moss T."/>
            <person name="Sarath G."/>
        </authorList>
    </citation>
    <scope>NUCLEOTIDE SEQUENCE</scope>
</reference>
<dbReference type="InterPro" id="IPR019080">
    <property type="entry name" value="YqaJ_viral_recombinase"/>
</dbReference>
<dbReference type="Gene3D" id="3.90.320.10">
    <property type="match status" value="1"/>
</dbReference>
<feature type="domain" description="Mutator-like transposase" evidence="2">
    <location>
        <begin position="40"/>
        <end position="398"/>
    </location>
</feature>
<dbReference type="PANTHER" id="PTHR46609">
    <property type="entry name" value="EXONUCLEASE, PHAGE-TYPE/RECB, C-TERMINAL DOMAIN-CONTAINING PROTEIN"/>
    <property type="match status" value="1"/>
</dbReference>
<feature type="domain" description="YqaJ viral recombinase" evidence="1">
    <location>
        <begin position="591"/>
        <end position="736"/>
    </location>
</feature>
<protein>
    <submittedName>
        <fullName evidence="3">Exonuclease</fullName>
    </submittedName>
</protein>
<keyword evidence="3" id="KW-0540">Nuclease</keyword>
<dbReference type="InterPro" id="IPR011604">
    <property type="entry name" value="PDDEXK-like_dom_sf"/>
</dbReference>
<accession>A0A2S2NEK7</accession>
<gene>
    <name evidence="3" type="primary">exo_2</name>
    <name evidence="3" type="ORF">g.62276</name>
</gene>
<dbReference type="PANTHER" id="PTHR46609:SF8">
    <property type="entry name" value="YQAJ VIRAL RECOMBINASE DOMAIN-CONTAINING PROTEIN"/>
    <property type="match status" value="1"/>
</dbReference>
<dbReference type="Pfam" id="PF09588">
    <property type="entry name" value="YqaJ"/>
    <property type="match status" value="1"/>
</dbReference>
<dbReference type="InterPro" id="IPR011335">
    <property type="entry name" value="Restrct_endonuc-II-like"/>
</dbReference>
<dbReference type="GO" id="GO:0004527">
    <property type="term" value="F:exonuclease activity"/>
    <property type="evidence" value="ECO:0007669"/>
    <property type="project" value="UniProtKB-KW"/>
</dbReference>
<dbReference type="AlphaFoldDB" id="A0A2S2NEK7"/>